<evidence type="ECO:0000256" key="2">
    <source>
        <dbReference type="ARBA" id="ARBA00022729"/>
    </source>
</evidence>
<evidence type="ECO:0000256" key="1">
    <source>
        <dbReference type="ARBA" id="ARBA00022614"/>
    </source>
</evidence>
<name>A0A1I7XC94_HETBA</name>
<evidence type="ECO:0000313" key="5">
    <source>
        <dbReference type="WBParaSite" id="Hba_15069"/>
    </source>
</evidence>
<evidence type="ECO:0000256" key="3">
    <source>
        <dbReference type="ARBA" id="ARBA00022737"/>
    </source>
</evidence>
<dbReference type="Proteomes" id="UP000095283">
    <property type="component" value="Unplaced"/>
</dbReference>
<dbReference type="GO" id="GO:0005886">
    <property type="term" value="C:plasma membrane"/>
    <property type="evidence" value="ECO:0007669"/>
    <property type="project" value="TreeGrafter"/>
</dbReference>
<proteinExistence type="predicted"/>
<keyword evidence="3" id="KW-0677">Repeat</keyword>
<accession>A0A1I7XC94</accession>
<dbReference type="SMART" id="SM00369">
    <property type="entry name" value="LRR_TYP"/>
    <property type="match status" value="3"/>
</dbReference>
<dbReference type="AlphaFoldDB" id="A0A1I7XC94"/>
<dbReference type="Pfam" id="PF13855">
    <property type="entry name" value="LRR_8"/>
    <property type="match status" value="1"/>
</dbReference>
<reference evidence="5" key="1">
    <citation type="submission" date="2016-11" db="UniProtKB">
        <authorList>
            <consortium name="WormBaseParasite"/>
        </authorList>
    </citation>
    <scope>IDENTIFICATION</scope>
</reference>
<keyword evidence="4" id="KW-1185">Reference proteome</keyword>
<keyword evidence="1" id="KW-0433">Leucine-rich repeat</keyword>
<dbReference type="InterPro" id="IPR001611">
    <property type="entry name" value="Leu-rich_rpt"/>
</dbReference>
<dbReference type="InterPro" id="IPR003591">
    <property type="entry name" value="Leu-rich_rpt_typical-subtyp"/>
</dbReference>
<protein>
    <submittedName>
        <fullName evidence="5">LRRCT domain-containing protein</fullName>
    </submittedName>
</protein>
<sequence>MAMTGLNRLNSLDLSSNNLAGCVEDGALFYNTSMPYLKSLKISDNNLKVIPTRAFDRFSALEELDLSGNPIATMHIGAFEPLHLRALFLNTSSLLCDCHASWFANWLFTSNIDRLHIVARCAHPIPLAGIDVVAIDISNLTCGETYTQFPKYMIIRREFDNFYKIMKRINKYIKQLL</sequence>
<keyword evidence="2" id="KW-0732">Signal</keyword>
<dbReference type="InterPro" id="IPR032675">
    <property type="entry name" value="LRR_dom_sf"/>
</dbReference>
<dbReference type="PANTHER" id="PTHR24369">
    <property type="entry name" value="ANTIGEN BSP, PUTATIVE-RELATED"/>
    <property type="match status" value="1"/>
</dbReference>
<dbReference type="InterPro" id="IPR050541">
    <property type="entry name" value="LRR_TM_domain-containing"/>
</dbReference>
<evidence type="ECO:0000313" key="4">
    <source>
        <dbReference type="Proteomes" id="UP000095283"/>
    </source>
</evidence>
<dbReference type="SUPFAM" id="SSF52058">
    <property type="entry name" value="L domain-like"/>
    <property type="match status" value="1"/>
</dbReference>
<dbReference type="WBParaSite" id="Hba_15069">
    <property type="protein sequence ID" value="Hba_15069"/>
    <property type="gene ID" value="Hba_15069"/>
</dbReference>
<dbReference type="PANTHER" id="PTHR24369:SF210">
    <property type="entry name" value="CHAOPTIN-RELATED"/>
    <property type="match status" value="1"/>
</dbReference>
<dbReference type="PRINTS" id="PR00019">
    <property type="entry name" value="LEURICHRPT"/>
</dbReference>
<organism evidence="4 5">
    <name type="scientific">Heterorhabditis bacteriophora</name>
    <name type="common">Entomopathogenic nematode worm</name>
    <dbReference type="NCBI Taxonomy" id="37862"/>
    <lineage>
        <taxon>Eukaryota</taxon>
        <taxon>Metazoa</taxon>
        <taxon>Ecdysozoa</taxon>
        <taxon>Nematoda</taxon>
        <taxon>Chromadorea</taxon>
        <taxon>Rhabditida</taxon>
        <taxon>Rhabditina</taxon>
        <taxon>Rhabditomorpha</taxon>
        <taxon>Strongyloidea</taxon>
        <taxon>Heterorhabditidae</taxon>
        <taxon>Heterorhabditis</taxon>
    </lineage>
</organism>
<dbReference type="Gene3D" id="3.80.10.10">
    <property type="entry name" value="Ribonuclease Inhibitor"/>
    <property type="match status" value="1"/>
</dbReference>